<keyword evidence="7" id="KW-1185">Reference proteome</keyword>
<evidence type="ECO:0000256" key="1">
    <source>
        <dbReference type="ARBA" id="ARBA00009437"/>
    </source>
</evidence>
<protein>
    <submittedName>
        <fullName evidence="6">LysR family transcriptional regulator</fullName>
    </submittedName>
</protein>
<evidence type="ECO:0000256" key="2">
    <source>
        <dbReference type="ARBA" id="ARBA00023015"/>
    </source>
</evidence>
<evidence type="ECO:0000313" key="6">
    <source>
        <dbReference type="EMBL" id="MBV7266543.1"/>
    </source>
</evidence>
<feature type="domain" description="HTH lysR-type" evidence="5">
    <location>
        <begin position="1"/>
        <end position="58"/>
    </location>
</feature>
<comment type="similarity">
    <text evidence="1">Belongs to the LysR transcriptional regulatory family.</text>
</comment>
<keyword evidence="4" id="KW-0804">Transcription</keyword>
<dbReference type="PANTHER" id="PTHR30537:SF3">
    <property type="entry name" value="TRANSCRIPTIONAL REGULATORY PROTEIN"/>
    <property type="match status" value="1"/>
</dbReference>
<accession>A0ABS6SQ74</accession>
<sequence>MNDWDDYRLILALARAGTLRAAALELGLTHTTVSRRLASIEHARGRVFEKNPNGYRATPLGTALIDVAQRIEGLTLAGARHQKAVDQDLSGVVNLSLSEPVAQYLLLDDLFEFGKLFPQIELRVQTSSRFVDLDRLEADVVVRGAHEPPGHLVGRRLFPNCVTYYADREYLASTPRKELRWIAPASDGYWPGWRESSPYPEAPIELVIDDISVRHLALVAGKGLGRGACFMADPQPNLVRLSAQAPVPQQDFWVLTHPDLKQTPRIRAVADFITSRMKDKEALVRGDLNAN</sequence>
<dbReference type="RefSeq" id="WP_218317126.1">
    <property type="nucleotide sequence ID" value="NZ_JAGSPB010000002.1"/>
</dbReference>
<dbReference type="InterPro" id="IPR058163">
    <property type="entry name" value="LysR-type_TF_proteobact-type"/>
</dbReference>
<dbReference type="InterPro" id="IPR005119">
    <property type="entry name" value="LysR_subst-bd"/>
</dbReference>
<proteinExistence type="inferred from homology"/>
<keyword evidence="3" id="KW-0238">DNA-binding</keyword>
<dbReference type="Pfam" id="PF00126">
    <property type="entry name" value="HTH_1"/>
    <property type="match status" value="1"/>
</dbReference>
<comment type="caution">
    <text evidence="6">The sequence shown here is derived from an EMBL/GenBank/DDBJ whole genome shotgun (WGS) entry which is preliminary data.</text>
</comment>
<evidence type="ECO:0000256" key="3">
    <source>
        <dbReference type="ARBA" id="ARBA00023125"/>
    </source>
</evidence>
<evidence type="ECO:0000259" key="5">
    <source>
        <dbReference type="PROSITE" id="PS50931"/>
    </source>
</evidence>
<organism evidence="6 7">
    <name type="scientific">Erythrobacter ani</name>
    <dbReference type="NCBI Taxonomy" id="2827235"/>
    <lineage>
        <taxon>Bacteria</taxon>
        <taxon>Pseudomonadati</taxon>
        <taxon>Pseudomonadota</taxon>
        <taxon>Alphaproteobacteria</taxon>
        <taxon>Sphingomonadales</taxon>
        <taxon>Erythrobacteraceae</taxon>
        <taxon>Erythrobacter/Porphyrobacter group</taxon>
        <taxon>Erythrobacter</taxon>
    </lineage>
</organism>
<dbReference type="PANTHER" id="PTHR30537">
    <property type="entry name" value="HTH-TYPE TRANSCRIPTIONAL REGULATOR"/>
    <property type="match status" value="1"/>
</dbReference>
<evidence type="ECO:0000256" key="4">
    <source>
        <dbReference type="ARBA" id="ARBA00023163"/>
    </source>
</evidence>
<reference evidence="6 7" key="1">
    <citation type="submission" date="2021-04" db="EMBL/GenBank/DDBJ databases">
        <authorList>
            <person name="Pira H."/>
            <person name="Risdian C."/>
            <person name="Wink J."/>
        </authorList>
    </citation>
    <scope>NUCLEOTIDE SEQUENCE [LARGE SCALE GENOMIC DNA]</scope>
    <source>
        <strain evidence="6 7">WH131</strain>
    </source>
</reference>
<evidence type="ECO:0000313" key="7">
    <source>
        <dbReference type="Proteomes" id="UP000699975"/>
    </source>
</evidence>
<keyword evidence="2" id="KW-0805">Transcription regulation</keyword>
<dbReference type="InterPro" id="IPR000847">
    <property type="entry name" value="LysR_HTH_N"/>
</dbReference>
<name>A0ABS6SQ74_9SPHN</name>
<dbReference type="PROSITE" id="PS50931">
    <property type="entry name" value="HTH_LYSR"/>
    <property type="match status" value="1"/>
</dbReference>
<dbReference type="Pfam" id="PF03466">
    <property type="entry name" value="LysR_substrate"/>
    <property type="match status" value="1"/>
</dbReference>
<dbReference type="Proteomes" id="UP000699975">
    <property type="component" value="Unassembled WGS sequence"/>
</dbReference>
<gene>
    <name evidence="6" type="ORF">KCG45_10170</name>
</gene>
<dbReference type="EMBL" id="JAGSPB010000002">
    <property type="protein sequence ID" value="MBV7266543.1"/>
    <property type="molecule type" value="Genomic_DNA"/>
</dbReference>